<dbReference type="Gene3D" id="3.40.50.1820">
    <property type="entry name" value="alpha/beta hydrolase"/>
    <property type="match status" value="1"/>
</dbReference>
<dbReference type="InterPro" id="IPR000073">
    <property type="entry name" value="AB_hydrolase_1"/>
</dbReference>
<dbReference type="Pfam" id="PF00561">
    <property type="entry name" value="Abhydrolase_1"/>
    <property type="match status" value="1"/>
</dbReference>
<dbReference type="GO" id="GO:0016787">
    <property type="term" value="F:hydrolase activity"/>
    <property type="evidence" value="ECO:0007669"/>
    <property type="project" value="UniProtKB-KW"/>
</dbReference>
<dbReference type="EMBL" id="JAPWIJ010000007">
    <property type="protein sequence ID" value="MCZ4520483.1"/>
    <property type="molecule type" value="Genomic_DNA"/>
</dbReference>
<name>A0ABT4MHL4_9NOCA</name>
<feature type="signal peptide" evidence="4">
    <location>
        <begin position="1"/>
        <end position="26"/>
    </location>
</feature>
<protein>
    <submittedName>
        <fullName evidence="6">Alpha/beta hydrolase</fullName>
    </submittedName>
</protein>
<feature type="domain" description="AB hydrolase-1" evidence="5">
    <location>
        <begin position="107"/>
        <end position="485"/>
    </location>
</feature>
<dbReference type="RefSeq" id="WP_269606822.1">
    <property type="nucleotide sequence ID" value="NZ_JAPWIJ010000007.1"/>
</dbReference>
<dbReference type="PANTHER" id="PTHR43248">
    <property type="entry name" value="2-SUCCINYL-6-HYDROXY-2,4-CYCLOHEXADIENE-1-CARBOXYLATE SYNTHASE"/>
    <property type="match status" value="1"/>
</dbReference>
<reference evidence="6" key="1">
    <citation type="submission" date="2022-12" db="EMBL/GenBank/DDBJ databases">
        <authorList>
            <person name="Krivoruchko A.V."/>
            <person name="Elkin A."/>
        </authorList>
    </citation>
    <scope>NUCLEOTIDE SEQUENCE</scope>
    <source>
        <strain evidence="6">IEGM 1391</strain>
    </source>
</reference>
<evidence type="ECO:0000256" key="2">
    <source>
        <dbReference type="ARBA" id="ARBA00022729"/>
    </source>
</evidence>
<keyword evidence="3 6" id="KW-0378">Hydrolase</keyword>
<dbReference type="InterPro" id="IPR029058">
    <property type="entry name" value="AB_hydrolase_fold"/>
</dbReference>
<comment type="caution">
    <text evidence="6">The sequence shown here is derived from an EMBL/GenBank/DDBJ whole genome shotgun (WGS) entry which is preliminary data.</text>
</comment>
<dbReference type="PANTHER" id="PTHR43248:SF29">
    <property type="entry name" value="TRIPEPTIDYL AMINOPEPTIDASE"/>
    <property type="match status" value="1"/>
</dbReference>
<evidence type="ECO:0000256" key="4">
    <source>
        <dbReference type="SAM" id="SignalP"/>
    </source>
</evidence>
<evidence type="ECO:0000256" key="1">
    <source>
        <dbReference type="ARBA" id="ARBA00010088"/>
    </source>
</evidence>
<keyword evidence="7" id="KW-1185">Reference proteome</keyword>
<feature type="chain" id="PRO_5046389624" evidence="4">
    <location>
        <begin position="27"/>
        <end position="517"/>
    </location>
</feature>
<accession>A0ABT4MHL4</accession>
<keyword evidence="2 4" id="KW-0732">Signal</keyword>
<sequence length="517" mass="54276">MRTHLGLKAGAAVAVMALLASCSQNTAPEDGEPDAGSLDTFYSQQLNFVDCAPPAANLPSGETDASQMEYQCARMDVPLDYMNPAGETAEIALSRIPARSADPIGSIVLNPGGPGFSGTEFAATTAGAWAQSDVTDRFDLVGFDPRGVGASTPAVNCFDDDERETDAISAAISVLPHAMSEDSTREFYENCAAGSGGENALAHLGTRDVARDMDVMRAALGDDELTYAGASYGTRLGAVYAEMFPENVRALVLDGGMDPLAGTKERRIQQAGGMQRAFDELAKFCATQTDCALGPDPAQATEVFHSLVRPLVDAPLPAADGRELTFTKAIGGVVLGLYSQEAWQPVVMSLAQLRDGRGDSLIALSDIYQDRSADGTYANTLEATGAINCIDEERHSPAEEAALIRAAFDANPFVDSGRSVEGVRDTCEQWPVEPTLGYPYATEIEGLPDTLTVSVTGDALTPHQGAVNLADALGGSLVTVEGEQHGSIIAGNACVDEIVADYLIDLATPSYDSRCVL</sequence>
<dbReference type="PROSITE" id="PS51257">
    <property type="entry name" value="PROKAR_LIPOPROTEIN"/>
    <property type="match status" value="1"/>
</dbReference>
<dbReference type="Proteomes" id="UP001081071">
    <property type="component" value="Unassembled WGS sequence"/>
</dbReference>
<evidence type="ECO:0000259" key="5">
    <source>
        <dbReference type="Pfam" id="PF00561"/>
    </source>
</evidence>
<gene>
    <name evidence="6" type="ORF">O4220_18380</name>
</gene>
<evidence type="ECO:0000313" key="7">
    <source>
        <dbReference type="Proteomes" id="UP001081071"/>
    </source>
</evidence>
<evidence type="ECO:0000256" key="3">
    <source>
        <dbReference type="ARBA" id="ARBA00022801"/>
    </source>
</evidence>
<dbReference type="SUPFAM" id="SSF53474">
    <property type="entry name" value="alpha/beta-Hydrolases"/>
    <property type="match status" value="1"/>
</dbReference>
<evidence type="ECO:0000313" key="6">
    <source>
        <dbReference type="EMBL" id="MCZ4520483.1"/>
    </source>
</evidence>
<organism evidence="6 7">
    <name type="scientific">Rhodococcus ruber</name>
    <dbReference type="NCBI Taxonomy" id="1830"/>
    <lineage>
        <taxon>Bacteria</taxon>
        <taxon>Bacillati</taxon>
        <taxon>Actinomycetota</taxon>
        <taxon>Actinomycetes</taxon>
        <taxon>Mycobacteriales</taxon>
        <taxon>Nocardiaceae</taxon>
        <taxon>Rhodococcus</taxon>
    </lineage>
</organism>
<comment type="similarity">
    <text evidence="1">Belongs to the peptidase S33 family.</text>
</comment>
<proteinExistence type="inferred from homology"/>
<dbReference type="InterPro" id="IPR051601">
    <property type="entry name" value="Serine_prot/Carboxylest_S33"/>
</dbReference>